<dbReference type="InterPro" id="IPR036837">
    <property type="entry name" value="Cation_efflux_CTD_sf"/>
</dbReference>
<sequence>MQLEYKISQAKKGATLSIITYTFLTLLKIAYGWLASSQGLVADGINNATDVISSIAILIALQISMKPVDNNHPYGHYRSEFIASLIASFIMFAVSIQVIITGVKHFYQGEFVQPNQSAIIVGMISSIVMFAVFIFNRNLSKKVNSSALRAASYDNLSDALVSIGTVIGVLGVYMGVPMLDTIAAIVIGLLIMKASIDIFKETAVTLTDGYDEEELTQIQQIISSVSGIKEIRDIKARSHGVISFIDVTIAVNPKLNVIESHEISDHIESKLQARLGEVETIVHIEPYLLDDVER</sequence>
<dbReference type="FunFam" id="1.20.1510.10:FF:000006">
    <property type="entry name" value="Divalent cation efflux transporter"/>
    <property type="match status" value="1"/>
</dbReference>
<dbReference type="Gene3D" id="3.30.70.1350">
    <property type="entry name" value="Cation efflux protein, cytoplasmic domain"/>
    <property type="match status" value="1"/>
</dbReference>
<evidence type="ECO:0000256" key="7">
    <source>
        <dbReference type="SAM" id="Phobius"/>
    </source>
</evidence>
<feature type="transmembrane region" description="Helical" evidence="7">
    <location>
        <begin position="12"/>
        <end position="34"/>
    </location>
</feature>
<evidence type="ECO:0000313" key="10">
    <source>
        <dbReference type="EMBL" id="REA80445.1"/>
    </source>
</evidence>
<evidence type="ECO:0000256" key="3">
    <source>
        <dbReference type="ARBA" id="ARBA00022448"/>
    </source>
</evidence>
<comment type="similarity">
    <text evidence="2">Belongs to the cation diffusion facilitator (CDF) transporter (TC 2.A.4) family.</text>
</comment>
<evidence type="ECO:0000256" key="5">
    <source>
        <dbReference type="ARBA" id="ARBA00022989"/>
    </source>
</evidence>
<accession>A0A3D8YKI1</accession>
<dbReference type="GO" id="GO:0016020">
    <property type="term" value="C:membrane"/>
    <property type="evidence" value="ECO:0007669"/>
    <property type="project" value="UniProtKB-SubCell"/>
</dbReference>
<dbReference type="InterPro" id="IPR027469">
    <property type="entry name" value="Cation_efflux_TMD_sf"/>
</dbReference>
<dbReference type="SUPFAM" id="SSF160240">
    <property type="entry name" value="Cation efflux protein cytoplasmic domain-like"/>
    <property type="match status" value="1"/>
</dbReference>
<dbReference type="NCBIfam" id="TIGR01297">
    <property type="entry name" value="CDF"/>
    <property type="match status" value="1"/>
</dbReference>
<dbReference type="GO" id="GO:0008324">
    <property type="term" value="F:monoatomic cation transmembrane transporter activity"/>
    <property type="evidence" value="ECO:0007669"/>
    <property type="project" value="InterPro"/>
</dbReference>
<dbReference type="RefSeq" id="WP_014613541.1">
    <property type="nucleotide sequence ID" value="NZ_BAAFHV010000042.1"/>
</dbReference>
<dbReference type="GeneID" id="93823221"/>
<dbReference type="InterPro" id="IPR027470">
    <property type="entry name" value="Cation_efflux_CTD"/>
</dbReference>
<dbReference type="Proteomes" id="UP000256409">
    <property type="component" value="Unassembled WGS sequence"/>
</dbReference>
<dbReference type="Pfam" id="PF01545">
    <property type="entry name" value="Cation_efflux"/>
    <property type="match status" value="1"/>
</dbReference>
<feature type="transmembrane region" description="Helical" evidence="7">
    <location>
        <begin position="81"/>
        <end position="103"/>
    </location>
</feature>
<feature type="transmembrane region" description="Helical" evidence="7">
    <location>
        <begin position="40"/>
        <end position="61"/>
    </location>
</feature>
<evidence type="ECO:0000259" key="9">
    <source>
        <dbReference type="Pfam" id="PF16916"/>
    </source>
</evidence>
<dbReference type="PANTHER" id="PTHR43840:SF50">
    <property type="entry name" value="MANGANESE EFFLUX SYSTEM PROTEIN MNES"/>
    <property type="match status" value="1"/>
</dbReference>
<organism evidence="10 11">
    <name type="scientific">Staphylococcus pseudintermedius</name>
    <dbReference type="NCBI Taxonomy" id="283734"/>
    <lineage>
        <taxon>Bacteria</taxon>
        <taxon>Bacillati</taxon>
        <taxon>Bacillota</taxon>
        <taxon>Bacilli</taxon>
        <taxon>Bacillales</taxon>
        <taxon>Staphylococcaceae</taxon>
        <taxon>Staphylococcus</taxon>
        <taxon>Staphylococcus intermedius group</taxon>
    </lineage>
</organism>
<dbReference type="PANTHER" id="PTHR43840">
    <property type="entry name" value="MITOCHONDRIAL METAL TRANSPORTER 1-RELATED"/>
    <property type="match status" value="1"/>
</dbReference>
<keyword evidence="4 7" id="KW-0812">Transmembrane</keyword>
<keyword evidence="5 7" id="KW-1133">Transmembrane helix</keyword>
<gene>
    <name evidence="10" type="ORF">DV961_11300</name>
</gene>
<feature type="transmembrane region" description="Helical" evidence="7">
    <location>
        <begin position="115"/>
        <end position="135"/>
    </location>
</feature>
<dbReference type="Gene3D" id="1.20.1510.10">
    <property type="entry name" value="Cation efflux protein transmembrane domain"/>
    <property type="match status" value="1"/>
</dbReference>
<dbReference type="InterPro" id="IPR002524">
    <property type="entry name" value="Cation_efflux"/>
</dbReference>
<dbReference type="EMBL" id="QQPC01000083">
    <property type="protein sequence ID" value="REA80445.1"/>
    <property type="molecule type" value="Genomic_DNA"/>
</dbReference>
<evidence type="ECO:0000259" key="8">
    <source>
        <dbReference type="Pfam" id="PF01545"/>
    </source>
</evidence>
<name>A0A3D8YKI1_STAPS</name>
<protein>
    <submittedName>
        <fullName evidence="10">Cation transporter</fullName>
    </submittedName>
</protein>
<proteinExistence type="inferred from homology"/>
<evidence type="ECO:0000256" key="2">
    <source>
        <dbReference type="ARBA" id="ARBA00008114"/>
    </source>
</evidence>
<dbReference type="InterPro" id="IPR050291">
    <property type="entry name" value="CDF_Transporter"/>
</dbReference>
<comment type="subcellular location">
    <subcellularLocation>
        <location evidence="1">Membrane</location>
        <topology evidence="1">Multi-pass membrane protein</topology>
    </subcellularLocation>
</comment>
<keyword evidence="6 7" id="KW-0472">Membrane</keyword>
<dbReference type="InterPro" id="IPR058533">
    <property type="entry name" value="Cation_efflux_TM"/>
</dbReference>
<evidence type="ECO:0000256" key="6">
    <source>
        <dbReference type="ARBA" id="ARBA00023136"/>
    </source>
</evidence>
<feature type="transmembrane region" description="Helical" evidence="7">
    <location>
        <begin position="156"/>
        <end position="176"/>
    </location>
</feature>
<feature type="domain" description="Cation efflux protein transmembrane" evidence="8">
    <location>
        <begin position="15"/>
        <end position="206"/>
    </location>
</feature>
<dbReference type="AlphaFoldDB" id="A0A3D8YKI1"/>
<dbReference type="SUPFAM" id="SSF161111">
    <property type="entry name" value="Cation efflux protein transmembrane domain-like"/>
    <property type="match status" value="1"/>
</dbReference>
<evidence type="ECO:0000256" key="4">
    <source>
        <dbReference type="ARBA" id="ARBA00022692"/>
    </source>
</evidence>
<evidence type="ECO:0000313" key="11">
    <source>
        <dbReference type="Proteomes" id="UP000256409"/>
    </source>
</evidence>
<evidence type="ECO:0000256" key="1">
    <source>
        <dbReference type="ARBA" id="ARBA00004141"/>
    </source>
</evidence>
<comment type="caution">
    <text evidence="10">The sequence shown here is derived from an EMBL/GenBank/DDBJ whole genome shotgun (WGS) entry which is preliminary data.</text>
</comment>
<reference evidence="11" key="1">
    <citation type="journal article" date="2018" name="Vet. Microbiol.">
        <title>Molecular epidemiology of methicillin-resistant staphylococci amongst veterinary personnel, personnel-owned pets, patients and the hospital environment of two companion animal veterinary hospitals.</title>
        <authorList>
            <person name="Worthing K.A."/>
            <person name="Brown J."/>
            <person name="Gerber L."/>
            <person name="Abraham S."/>
            <person name="Trott D."/>
            <person name="Norris J.M."/>
        </authorList>
    </citation>
    <scope>NUCLEOTIDE SEQUENCE [LARGE SCALE GENOMIC DNA]</scope>
    <source>
        <strain evidence="11">ST496-2</strain>
    </source>
</reference>
<keyword evidence="3" id="KW-0813">Transport</keyword>
<dbReference type="OrthoDB" id="9806522at2"/>
<dbReference type="Pfam" id="PF16916">
    <property type="entry name" value="ZT_dimer"/>
    <property type="match status" value="1"/>
</dbReference>
<feature type="domain" description="Cation efflux protein cytoplasmic" evidence="9">
    <location>
        <begin position="211"/>
        <end position="287"/>
    </location>
</feature>